<sequence>MKNQYCMKPNVQMYLMWLFINLCRNILEACNVARVFVTSKNEKSLNDFAEPFQLTFHQLRMAVRFALDRRIVLSFSVAHNEYSSLRLKPILFVRMIRTLNLALRNRSINLFSTIIF</sequence>
<keyword evidence="2" id="KW-1185">Reference proteome</keyword>
<dbReference type="RefSeq" id="WP_249101132.1">
    <property type="nucleotide sequence ID" value="NZ_JAMAST010000008.1"/>
</dbReference>
<proteinExistence type="predicted"/>
<dbReference type="Proteomes" id="UP001203004">
    <property type="component" value="Unassembled WGS sequence"/>
</dbReference>
<protein>
    <submittedName>
        <fullName evidence="1">Uncharacterized protein</fullName>
    </submittedName>
</protein>
<organism evidence="1 2">
    <name type="scientific">Sporolactobacillus mangiferae</name>
    <dbReference type="NCBI Taxonomy" id="2940498"/>
    <lineage>
        <taxon>Bacteria</taxon>
        <taxon>Bacillati</taxon>
        <taxon>Bacillota</taxon>
        <taxon>Bacilli</taxon>
        <taxon>Bacillales</taxon>
        <taxon>Sporolactobacillaceae</taxon>
        <taxon>Sporolactobacillus</taxon>
    </lineage>
</organism>
<evidence type="ECO:0000313" key="1">
    <source>
        <dbReference type="EMBL" id="MCL1632011.1"/>
    </source>
</evidence>
<name>A0ABT0MAW3_9BACL</name>
<comment type="caution">
    <text evidence="1">The sequence shown here is derived from an EMBL/GenBank/DDBJ whole genome shotgun (WGS) entry which is preliminary data.</text>
</comment>
<evidence type="ECO:0000313" key="2">
    <source>
        <dbReference type="Proteomes" id="UP001203004"/>
    </source>
</evidence>
<accession>A0ABT0MAW3</accession>
<reference evidence="1 2" key="1">
    <citation type="submission" date="2022-05" db="EMBL/GenBank/DDBJ databases">
        <title>Sporolactobacillus sp nov CPB3-1, isolated from tree bark (Mangifera indica L.).</title>
        <authorList>
            <person name="Phuengjayaem S."/>
            <person name="Tanasupawat S."/>
        </authorList>
    </citation>
    <scope>NUCLEOTIDE SEQUENCE [LARGE SCALE GENOMIC DNA]</scope>
    <source>
        <strain evidence="1 2">CPB3-1</strain>
    </source>
</reference>
<dbReference type="EMBL" id="JAMAST010000008">
    <property type="protein sequence ID" value="MCL1632011.1"/>
    <property type="molecule type" value="Genomic_DNA"/>
</dbReference>
<gene>
    <name evidence="1" type="ORF">M3N64_08620</name>
</gene>